<keyword evidence="3" id="KW-0472">Membrane</keyword>
<dbReference type="OrthoDB" id="4923818at2759"/>
<keyword evidence="5" id="KW-1185">Reference proteome</keyword>
<feature type="region of interest" description="Disordered" evidence="2">
    <location>
        <begin position="1"/>
        <end position="79"/>
    </location>
</feature>
<keyword evidence="3" id="KW-0812">Transmembrane</keyword>
<feature type="compositionally biased region" description="Basic and acidic residues" evidence="2">
    <location>
        <begin position="37"/>
        <end position="49"/>
    </location>
</feature>
<keyword evidence="1" id="KW-0175">Coiled coil</keyword>
<keyword evidence="3" id="KW-1133">Transmembrane helix</keyword>
<feature type="compositionally biased region" description="Basic and acidic residues" evidence="2">
    <location>
        <begin position="132"/>
        <end position="157"/>
    </location>
</feature>
<evidence type="ECO:0000313" key="4">
    <source>
        <dbReference type="EMBL" id="PFH59187.1"/>
    </source>
</evidence>
<feature type="region of interest" description="Disordered" evidence="2">
    <location>
        <begin position="125"/>
        <end position="185"/>
    </location>
</feature>
<evidence type="ECO:0000256" key="1">
    <source>
        <dbReference type="SAM" id="Coils"/>
    </source>
</evidence>
<reference evidence="4 5" key="2">
    <citation type="journal article" date="2017" name="Sci. Rep.">
        <title>Ant-infecting Ophiocordyceps genomes reveal a high diversity of potential behavioral manipulation genes and a possible major role for enterotoxins.</title>
        <authorList>
            <person name="de Bekker C."/>
            <person name="Ohm R.A."/>
            <person name="Evans H.C."/>
            <person name="Brachmann A."/>
            <person name="Hughes D.P."/>
        </authorList>
    </citation>
    <scope>NUCLEOTIDE SEQUENCE [LARGE SCALE GENOMIC DNA]</scope>
    <source>
        <strain evidence="4 5">SC16a</strain>
    </source>
</reference>
<name>A0A2A9PE59_OPHUN</name>
<feature type="compositionally biased region" description="Low complexity" evidence="2">
    <location>
        <begin position="50"/>
        <end position="67"/>
    </location>
</feature>
<dbReference type="EMBL" id="LAZP02000218">
    <property type="protein sequence ID" value="PFH59187.1"/>
    <property type="molecule type" value="Genomic_DNA"/>
</dbReference>
<reference evidence="4 5" key="1">
    <citation type="journal article" date="2015" name="BMC Genomics">
        <title>Gene expression during zombie ant biting behavior reflects the complexity underlying fungal parasitic behavioral manipulation.</title>
        <authorList>
            <person name="de Bekker C."/>
            <person name="Ohm R.A."/>
            <person name="Loreto R.G."/>
            <person name="Sebastian A."/>
            <person name="Albert I."/>
            <person name="Merrow M."/>
            <person name="Brachmann A."/>
            <person name="Hughes D.P."/>
        </authorList>
    </citation>
    <scope>NUCLEOTIDE SEQUENCE [LARGE SCALE GENOMIC DNA]</scope>
    <source>
        <strain evidence="4 5">SC16a</strain>
    </source>
</reference>
<comment type="caution">
    <text evidence="4">The sequence shown here is derived from an EMBL/GenBank/DDBJ whole genome shotgun (WGS) entry which is preliminary data.</text>
</comment>
<feature type="coiled-coil region" evidence="1">
    <location>
        <begin position="495"/>
        <end position="529"/>
    </location>
</feature>
<evidence type="ECO:0000256" key="2">
    <source>
        <dbReference type="SAM" id="MobiDB-lite"/>
    </source>
</evidence>
<accession>A0A2A9PE59</accession>
<feature type="compositionally biased region" description="Basic and acidic residues" evidence="2">
    <location>
        <begin position="396"/>
        <end position="419"/>
    </location>
</feature>
<evidence type="ECO:0000256" key="3">
    <source>
        <dbReference type="SAM" id="Phobius"/>
    </source>
</evidence>
<gene>
    <name evidence="4" type="ORF">XA68_12671</name>
</gene>
<dbReference type="AlphaFoldDB" id="A0A2A9PE59"/>
<dbReference type="STRING" id="268505.A0A2A9PE59"/>
<feature type="region of interest" description="Disordered" evidence="2">
    <location>
        <begin position="396"/>
        <end position="478"/>
    </location>
</feature>
<dbReference type="Proteomes" id="UP000037136">
    <property type="component" value="Unassembled WGS sequence"/>
</dbReference>
<protein>
    <submittedName>
        <fullName evidence="4">Uncharacterized protein</fullName>
    </submittedName>
</protein>
<organism evidence="4 5">
    <name type="scientific">Ophiocordyceps unilateralis</name>
    <name type="common">Zombie-ant fungus</name>
    <name type="synonym">Torrubia unilateralis</name>
    <dbReference type="NCBI Taxonomy" id="268505"/>
    <lineage>
        <taxon>Eukaryota</taxon>
        <taxon>Fungi</taxon>
        <taxon>Dikarya</taxon>
        <taxon>Ascomycota</taxon>
        <taxon>Pezizomycotina</taxon>
        <taxon>Sordariomycetes</taxon>
        <taxon>Hypocreomycetidae</taxon>
        <taxon>Hypocreales</taxon>
        <taxon>Ophiocordycipitaceae</taxon>
        <taxon>Ophiocordyceps</taxon>
    </lineage>
</organism>
<feature type="transmembrane region" description="Helical" evidence="3">
    <location>
        <begin position="618"/>
        <end position="637"/>
    </location>
</feature>
<proteinExistence type="predicted"/>
<sequence length="751" mass="84620">MDAAAQSPPETPRLRLPPQQSDLGHQDSVSDSIFPDQSHKSPSDPHADESSTTVESDSEPVEVTVTSFGTSKPVSQPADVDKEIFPVDLDSMPANTVRETLGPVDSDSNENFPTDTLKEMFATVESESEPAGADKEMLPPMRSDSEPADVKTGRGLDDSAMETFTSSESDSELVENVDQMSPSPEMDTVEEILPSIESDPESTEAELGRAQRLCSPTSFASELQILENCVEECGWTQDQIIPRLPDHVVWEHLLKMTRLAHSALQSFPEADFAQDLAVVGSEDDCQNTSGRLQQSMVGKLHALLSQVLSTYDAHVSTWSERNYDDDLANPSATRAATVDAEDEEMSFAMDMLQKHLELGSENEKLERKISSLEWANHNLQKRDEEARLELETLTREMKSCSPSRKTERESQEPCAHGREGLGLWPSVCLPEEADLSPADDKSPAPPSSSSSGSPEVKWRTSTQGISPEPGSSKRTDWRRKFWSEQTRALAAERSQDECEKELEDMRWEVKGLQRDLKASQLKEEQLEQRLKQRQPQEETEERQAVQWNPEPRTLFSELGSLTSSPRLGFESRPSCTGHDVVRLRRPMVSPAHIASGLAKEEYTAWRDVFLFVSFVVQWVHWLLVCFVFQGLLSLPLLRRMPGKKNWTRPEASFQADGLIRALRQVMLLLALHTYLACRTEREMWLVANGQTARYLRREMRYGRPSWFVPGVDPSVLWDRMNELFAPVMAQTMDVWVPLIVSWWRGKLAGYE</sequence>
<feature type="coiled-coil region" evidence="1">
    <location>
        <begin position="362"/>
        <end position="396"/>
    </location>
</feature>
<evidence type="ECO:0000313" key="5">
    <source>
        <dbReference type="Proteomes" id="UP000037136"/>
    </source>
</evidence>
<feature type="compositionally biased region" description="Polar residues" evidence="2">
    <location>
        <begin position="18"/>
        <end position="31"/>
    </location>
</feature>